<organism evidence="2 3">
    <name type="scientific">Plantactinospora endophytica</name>
    <dbReference type="NCBI Taxonomy" id="673535"/>
    <lineage>
        <taxon>Bacteria</taxon>
        <taxon>Bacillati</taxon>
        <taxon>Actinomycetota</taxon>
        <taxon>Actinomycetes</taxon>
        <taxon>Micromonosporales</taxon>
        <taxon>Micromonosporaceae</taxon>
        <taxon>Plantactinospora</taxon>
    </lineage>
</organism>
<proteinExistence type="predicted"/>
<evidence type="ECO:0000313" key="3">
    <source>
        <dbReference type="Proteomes" id="UP000646749"/>
    </source>
</evidence>
<keyword evidence="1" id="KW-0812">Transmembrane</keyword>
<feature type="transmembrane region" description="Helical" evidence="1">
    <location>
        <begin position="43"/>
        <end position="66"/>
    </location>
</feature>
<keyword evidence="1" id="KW-1133">Transmembrane helix</keyword>
<evidence type="ECO:0000313" key="2">
    <source>
        <dbReference type="EMBL" id="GIG87396.1"/>
    </source>
</evidence>
<gene>
    <name evidence="2" type="ORF">Pen02_23320</name>
</gene>
<protein>
    <submittedName>
        <fullName evidence="2">Membrane protein</fullName>
    </submittedName>
</protein>
<evidence type="ECO:0000256" key="1">
    <source>
        <dbReference type="SAM" id="Phobius"/>
    </source>
</evidence>
<name>A0ABQ4DY82_9ACTN</name>
<dbReference type="Pfam" id="PF14325">
    <property type="entry name" value="DUF4383"/>
    <property type="match status" value="1"/>
</dbReference>
<sequence length="133" mass="14107">MSNAAIAVSVVFLALGVLGFIPEITSNYDDMRLAGHLSDARLFGLFEVSVLHNLVHLVTGVIGLALARTATGARTFLVGGGAVYLVLFVYGITIEKESLANFLPVDDADNWLHLVLGIAMIGLGALTGRRRGR</sequence>
<keyword evidence="3" id="KW-1185">Reference proteome</keyword>
<comment type="caution">
    <text evidence="2">The sequence shown here is derived from an EMBL/GenBank/DDBJ whole genome shotgun (WGS) entry which is preliminary data.</text>
</comment>
<feature type="transmembrane region" description="Helical" evidence="1">
    <location>
        <begin position="73"/>
        <end position="91"/>
    </location>
</feature>
<keyword evidence="1" id="KW-0472">Membrane</keyword>
<reference evidence="2 3" key="1">
    <citation type="submission" date="2021-01" db="EMBL/GenBank/DDBJ databases">
        <title>Whole genome shotgun sequence of Plantactinospora endophytica NBRC 110450.</title>
        <authorList>
            <person name="Komaki H."/>
            <person name="Tamura T."/>
        </authorList>
    </citation>
    <scope>NUCLEOTIDE SEQUENCE [LARGE SCALE GENOMIC DNA]</scope>
    <source>
        <strain evidence="2 3">NBRC 110450</strain>
    </source>
</reference>
<dbReference type="EMBL" id="BONW01000010">
    <property type="protein sequence ID" value="GIG87396.1"/>
    <property type="molecule type" value="Genomic_DNA"/>
</dbReference>
<feature type="transmembrane region" description="Helical" evidence="1">
    <location>
        <begin position="111"/>
        <end position="128"/>
    </location>
</feature>
<dbReference type="Proteomes" id="UP000646749">
    <property type="component" value="Unassembled WGS sequence"/>
</dbReference>
<accession>A0ABQ4DY82</accession>